<dbReference type="Proteomes" id="UP000241964">
    <property type="component" value="Unassembled WGS sequence"/>
</dbReference>
<sequence length="131" mass="14550">MKTKNTLIIAAITGLLLSGSAFAANAQDNFATADKTENASTKLTVLQVKPLQFRVSYNNPISKNVVVRILDNEKNVLFSENRKVENNYLKYFDLSTLMDGTYTFEITDGKEKTAQSFDILTTTSRVVSSIN</sequence>
<dbReference type="EMBL" id="PYAS01000013">
    <property type="protein sequence ID" value="PSL24665.1"/>
    <property type="molecule type" value="Genomic_DNA"/>
</dbReference>
<comment type="caution">
    <text evidence="2">The sequence shown here is derived from an EMBL/GenBank/DDBJ whole genome shotgun (WGS) entry which is preliminary data.</text>
</comment>
<organism evidence="2 3">
    <name type="scientific">Dyadobacter jiangsuensis</name>
    <dbReference type="NCBI Taxonomy" id="1591085"/>
    <lineage>
        <taxon>Bacteria</taxon>
        <taxon>Pseudomonadati</taxon>
        <taxon>Bacteroidota</taxon>
        <taxon>Cytophagia</taxon>
        <taxon>Cytophagales</taxon>
        <taxon>Spirosomataceae</taxon>
        <taxon>Dyadobacter</taxon>
    </lineage>
</organism>
<gene>
    <name evidence="2" type="ORF">CLV60_11389</name>
</gene>
<feature type="chain" id="PRO_5015128043" description="Secreted protein (Por secretion system target)" evidence="1">
    <location>
        <begin position="24"/>
        <end position="131"/>
    </location>
</feature>
<dbReference type="RefSeq" id="WP_106598006.1">
    <property type="nucleotide sequence ID" value="NZ_PYAS01000013.1"/>
</dbReference>
<evidence type="ECO:0000313" key="2">
    <source>
        <dbReference type="EMBL" id="PSL24665.1"/>
    </source>
</evidence>
<reference evidence="2 3" key="1">
    <citation type="submission" date="2018-03" db="EMBL/GenBank/DDBJ databases">
        <title>Genomic Encyclopedia of Archaeal and Bacterial Type Strains, Phase II (KMG-II): from individual species to whole genera.</title>
        <authorList>
            <person name="Goeker M."/>
        </authorList>
    </citation>
    <scope>NUCLEOTIDE SEQUENCE [LARGE SCALE GENOMIC DNA]</scope>
    <source>
        <strain evidence="2 3">DSM 29057</strain>
    </source>
</reference>
<accession>A0A2P8FSP7</accession>
<evidence type="ECO:0008006" key="4">
    <source>
        <dbReference type="Google" id="ProtNLM"/>
    </source>
</evidence>
<keyword evidence="1" id="KW-0732">Signal</keyword>
<dbReference type="AlphaFoldDB" id="A0A2P8FSP7"/>
<keyword evidence="3" id="KW-1185">Reference proteome</keyword>
<protein>
    <recommendedName>
        <fullName evidence="4">Secreted protein (Por secretion system target)</fullName>
    </recommendedName>
</protein>
<name>A0A2P8FSP7_9BACT</name>
<proteinExistence type="predicted"/>
<evidence type="ECO:0000313" key="3">
    <source>
        <dbReference type="Proteomes" id="UP000241964"/>
    </source>
</evidence>
<feature type="signal peptide" evidence="1">
    <location>
        <begin position="1"/>
        <end position="23"/>
    </location>
</feature>
<evidence type="ECO:0000256" key="1">
    <source>
        <dbReference type="SAM" id="SignalP"/>
    </source>
</evidence>
<dbReference type="OrthoDB" id="955414at2"/>